<keyword evidence="11" id="KW-0333">Golgi apparatus</keyword>
<evidence type="ECO:0000256" key="1">
    <source>
        <dbReference type="ARBA" id="ARBA00001003"/>
    </source>
</evidence>
<comment type="similarity">
    <text evidence="3 14">Belongs to the peptidase S10 family.</text>
</comment>
<name>A0A5C3LSY0_9AGAR</name>
<keyword evidence="5 14" id="KW-0645">Protease</keyword>
<evidence type="ECO:0000256" key="6">
    <source>
        <dbReference type="ARBA" id="ARBA00022692"/>
    </source>
</evidence>
<evidence type="ECO:0000256" key="5">
    <source>
        <dbReference type="ARBA" id="ARBA00022670"/>
    </source>
</evidence>
<dbReference type="PROSITE" id="PS00131">
    <property type="entry name" value="CARBOXYPEPT_SER_SER"/>
    <property type="match status" value="1"/>
</dbReference>
<accession>A0A5C3LSY0</accession>
<dbReference type="SUPFAM" id="SSF53474">
    <property type="entry name" value="alpha/beta-Hydrolases"/>
    <property type="match status" value="1"/>
</dbReference>
<dbReference type="GO" id="GO:0004185">
    <property type="term" value="F:serine-type carboxypeptidase activity"/>
    <property type="evidence" value="ECO:0007669"/>
    <property type="project" value="UniProtKB-UniRule"/>
</dbReference>
<gene>
    <name evidence="16" type="ORF">BDQ12DRAFT_639471</name>
</gene>
<keyword evidence="13" id="KW-0325">Glycoprotein</keyword>
<evidence type="ECO:0000256" key="3">
    <source>
        <dbReference type="ARBA" id="ARBA00009431"/>
    </source>
</evidence>
<keyword evidence="12" id="KW-0472">Membrane</keyword>
<sequence>MWALLSLLSVPLVFSQSTSVPSTFPHQYPGQPSGDFSPAWQKYFEVNNKQLPNVSFPLGRSFAGNIGVGRSGHPNDTLFFWGFEKSNGSLTSTTSKDPWGIWLNGGPGSSSMLGFFFENGPIRISSNLSVSGHNQSWDHIADYFWLDQPVGVGFSTADSNGYIADEHQMGRDFMGFLTNLVKVFPSLATRPLHLTGESYAGTYIPYILKTYFEMNKPPVKIAKIAIGDGTVGSMDISVTTPALSVIETYPQFIGYDQEVYNYFKEQNDLCGLNVTLHYPETATIPTITIKPATGRPGTSTLFPSNKRTVLQKFRQILATKPSNEPIMARRIEERASFLKRSLSGRANGTIDPWYGCDLYDEMIDYALNFTFPWNISNPNSFNVYDIPISAVDAPSTPDASVFLNDNRTRAALHAPTSKNWTDSIDFVFGPDPKGSRPGGDPSPEPMVFLTELATNATAQGVGIILYSGNDDSLVAHRGTEIVIQNTTFGGIQGFTRKPSTPWADDTGKFAGIVHQERNWTYVLFDGASHLVPGKVPNAAFVFAREFVFGTNTTGLVVSSGANVTVVGGEGSSLAEDILRGSDEIFYGKEGDTSSFTFPSATIQAWDSFIATATVASNASNPATSSNSTGGNASSANSATRTFGTVVSGLLVVLTIPCVLSFL</sequence>
<dbReference type="InterPro" id="IPR029058">
    <property type="entry name" value="AB_hydrolase_fold"/>
</dbReference>
<evidence type="ECO:0000256" key="13">
    <source>
        <dbReference type="ARBA" id="ARBA00023180"/>
    </source>
</evidence>
<evidence type="ECO:0000256" key="10">
    <source>
        <dbReference type="ARBA" id="ARBA00022989"/>
    </source>
</evidence>
<keyword evidence="8 15" id="KW-0732">Signal</keyword>
<protein>
    <recommendedName>
        <fullName evidence="14">Carboxypeptidase</fullName>
        <ecNumber evidence="14">3.4.16.-</ecNumber>
    </recommendedName>
</protein>
<dbReference type="PANTHER" id="PTHR11802">
    <property type="entry name" value="SERINE PROTEASE FAMILY S10 SERINE CARBOXYPEPTIDASE"/>
    <property type="match status" value="1"/>
</dbReference>
<dbReference type="EC" id="3.4.16.-" evidence="14"/>
<comment type="catalytic activity">
    <reaction evidence="1">
        <text>Preferential release of a C-terminal arginine or lysine residue.</text>
        <dbReference type="EC" id="3.4.16.6"/>
    </reaction>
</comment>
<evidence type="ECO:0000256" key="4">
    <source>
        <dbReference type="ARBA" id="ARBA00022645"/>
    </source>
</evidence>
<keyword evidence="4 14" id="KW-0121">Carboxypeptidase</keyword>
<dbReference type="STRING" id="68775.A0A5C3LSY0"/>
<keyword evidence="9 14" id="KW-0378">Hydrolase</keyword>
<dbReference type="InterPro" id="IPR018202">
    <property type="entry name" value="Ser_caboxypep_ser_AS"/>
</dbReference>
<dbReference type="PRINTS" id="PR00724">
    <property type="entry name" value="CRBOXYPTASEC"/>
</dbReference>
<dbReference type="AlphaFoldDB" id="A0A5C3LSY0"/>
<dbReference type="Pfam" id="PF00450">
    <property type="entry name" value="Peptidase_S10"/>
    <property type="match status" value="1"/>
</dbReference>
<keyword evidence="7" id="KW-0053">Apoptosis</keyword>
<feature type="signal peptide" evidence="15">
    <location>
        <begin position="1"/>
        <end position="15"/>
    </location>
</feature>
<evidence type="ECO:0000256" key="9">
    <source>
        <dbReference type="ARBA" id="ARBA00022801"/>
    </source>
</evidence>
<dbReference type="InterPro" id="IPR001563">
    <property type="entry name" value="Peptidase_S10"/>
</dbReference>
<dbReference type="GO" id="GO:0006508">
    <property type="term" value="P:proteolysis"/>
    <property type="evidence" value="ECO:0007669"/>
    <property type="project" value="UniProtKB-KW"/>
</dbReference>
<evidence type="ECO:0000313" key="17">
    <source>
        <dbReference type="Proteomes" id="UP000308652"/>
    </source>
</evidence>
<evidence type="ECO:0000256" key="14">
    <source>
        <dbReference type="RuleBase" id="RU361156"/>
    </source>
</evidence>
<evidence type="ECO:0000256" key="11">
    <source>
        <dbReference type="ARBA" id="ARBA00023034"/>
    </source>
</evidence>
<organism evidence="16 17">
    <name type="scientific">Crucibulum laeve</name>
    <dbReference type="NCBI Taxonomy" id="68775"/>
    <lineage>
        <taxon>Eukaryota</taxon>
        <taxon>Fungi</taxon>
        <taxon>Dikarya</taxon>
        <taxon>Basidiomycota</taxon>
        <taxon>Agaricomycotina</taxon>
        <taxon>Agaricomycetes</taxon>
        <taxon>Agaricomycetidae</taxon>
        <taxon>Agaricales</taxon>
        <taxon>Agaricineae</taxon>
        <taxon>Nidulariaceae</taxon>
        <taxon>Crucibulum</taxon>
    </lineage>
</organism>
<proteinExistence type="inferred from homology"/>
<evidence type="ECO:0000256" key="8">
    <source>
        <dbReference type="ARBA" id="ARBA00022729"/>
    </source>
</evidence>
<keyword evidence="10" id="KW-1133">Transmembrane helix</keyword>
<evidence type="ECO:0000256" key="2">
    <source>
        <dbReference type="ARBA" id="ARBA00004393"/>
    </source>
</evidence>
<keyword evidence="17" id="KW-1185">Reference proteome</keyword>
<dbReference type="Proteomes" id="UP000308652">
    <property type="component" value="Unassembled WGS sequence"/>
</dbReference>
<evidence type="ECO:0000256" key="15">
    <source>
        <dbReference type="SAM" id="SignalP"/>
    </source>
</evidence>
<evidence type="ECO:0000313" key="16">
    <source>
        <dbReference type="EMBL" id="TFK31891.1"/>
    </source>
</evidence>
<reference evidence="16 17" key="1">
    <citation type="journal article" date="2019" name="Nat. Ecol. Evol.">
        <title>Megaphylogeny resolves global patterns of mushroom evolution.</title>
        <authorList>
            <person name="Varga T."/>
            <person name="Krizsan K."/>
            <person name="Foldi C."/>
            <person name="Dima B."/>
            <person name="Sanchez-Garcia M."/>
            <person name="Sanchez-Ramirez S."/>
            <person name="Szollosi G.J."/>
            <person name="Szarkandi J.G."/>
            <person name="Papp V."/>
            <person name="Albert L."/>
            <person name="Andreopoulos W."/>
            <person name="Angelini C."/>
            <person name="Antonin V."/>
            <person name="Barry K.W."/>
            <person name="Bougher N.L."/>
            <person name="Buchanan P."/>
            <person name="Buyck B."/>
            <person name="Bense V."/>
            <person name="Catcheside P."/>
            <person name="Chovatia M."/>
            <person name="Cooper J."/>
            <person name="Damon W."/>
            <person name="Desjardin D."/>
            <person name="Finy P."/>
            <person name="Geml J."/>
            <person name="Haridas S."/>
            <person name="Hughes K."/>
            <person name="Justo A."/>
            <person name="Karasinski D."/>
            <person name="Kautmanova I."/>
            <person name="Kiss B."/>
            <person name="Kocsube S."/>
            <person name="Kotiranta H."/>
            <person name="LaButti K.M."/>
            <person name="Lechner B.E."/>
            <person name="Liimatainen K."/>
            <person name="Lipzen A."/>
            <person name="Lukacs Z."/>
            <person name="Mihaltcheva S."/>
            <person name="Morgado L.N."/>
            <person name="Niskanen T."/>
            <person name="Noordeloos M.E."/>
            <person name="Ohm R.A."/>
            <person name="Ortiz-Santana B."/>
            <person name="Ovrebo C."/>
            <person name="Racz N."/>
            <person name="Riley R."/>
            <person name="Savchenko A."/>
            <person name="Shiryaev A."/>
            <person name="Soop K."/>
            <person name="Spirin V."/>
            <person name="Szebenyi C."/>
            <person name="Tomsovsky M."/>
            <person name="Tulloss R.E."/>
            <person name="Uehling J."/>
            <person name="Grigoriev I.V."/>
            <person name="Vagvolgyi C."/>
            <person name="Papp T."/>
            <person name="Martin F.M."/>
            <person name="Miettinen O."/>
            <person name="Hibbett D.S."/>
            <person name="Nagy L.G."/>
        </authorList>
    </citation>
    <scope>NUCLEOTIDE SEQUENCE [LARGE SCALE GENOMIC DNA]</scope>
    <source>
        <strain evidence="16 17">CBS 166.37</strain>
    </source>
</reference>
<dbReference type="PANTHER" id="PTHR11802:SF190">
    <property type="entry name" value="PHEROMONE-PROCESSING CARBOXYPEPTIDASE KEX1"/>
    <property type="match status" value="1"/>
</dbReference>
<keyword evidence="6" id="KW-0812">Transmembrane</keyword>
<dbReference type="OrthoDB" id="443318at2759"/>
<dbReference type="GO" id="GO:0005794">
    <property type="term" value="C:Golgi apparatus"/>
    <property type="evidence" value="ECO:0007669"/>
    <property type="project" value="UniProtKB-SubCell"/>
</dbReference>
<feature type="chain" id="PRO_5022928264" description="Carboxypeptidase" evidence="15">
    <location>
        <begin position="16"/>
        <end position="662"/>
    </location>
</feature>
<dbReference type="EMBL" id="ML213698">
    <property type="protein sequence ID" value="TFK31891.1"/>
    <property type="molecule type" value="Genomic_DNA"/>
</dbReference>
<dbReference type="Gene3D" id="3.40.50.1820">
    <property type="entry name" value="alpha/beta hydrolase"/>
    <property type="match status" value="1"/>
</dbReference>
<comment type="subcellular location">
    <subcellularLocation>
        <location evidence="2">Golgi apparatus</location>
        <location evidence="2">trans-Golgi network membrane</location>
        <topology evidence="2">Single-pass type I membrane protein</topology>
    </subcellularLocation>
</comment>
<dbReference type="GO" id="GO:0006915">
    <property type="term" value="P:apoptotic process"/>
    <property type="evidence" value="ECO:0007669"/>
    <property type="project" value="UniProtKB-KW"/>
</dbReference>
<evidence type="ECO:0000256" key="12">
    <source>
        <dbReference type="ARBA" id="ARBA00023136"/>
    </source>
</evidence>
<evidence type="ECO:0000256" key="7">
    <source>
        <dbReference type="ARBA" id="ARBA00022703"/>
    </source>
</evidence>